<sequence length="62" mass="6663">MIMRSEPLRFKKSQYSGAQTNCVEVAHTMAHLRDSKQGLGAVPLHGDAAALIASVKAGRISR</sequence>
<comment type="caution">
    <text evidence="2">The sequence shown here is derived from an EMBL/GenBank/DDBJ whole genome shotgun (WGS) entry which is preliminary data.</text>
</comment>
<reference evidence="2 3" key="1">
    <citation type="journal article" date="2014" name="Genome Announc.">
        <title>Draft Genome Sequence of the Antitrypanosomally Active Sponge-Associated Bacterium Actinokineospora sp. Strain EG49.</title>
        <authorList>
            <person name="Harjes J."/>
            <person name="Ryu T."/>
            <person name="Abdelmohsen U.R."/>
            <person name="Moitinho-Silva L."/>
            <person name="Horn H."/>
            <person name="Ravasi T."/>
            <person name="Hentschel U."/>
        </authorList>
    </citation>
    <scope>NUCLEOTIDE SEQUENCE [LARGE SCALE GENOMIC DNA]</scope>
    <source>
        <strain evidence="2 3">EG49</strain>
    </source>
</reference>
<keyword evidence="3" id="KW-1185">Reference proteome</keyword>
<feature type="domain" description="DUF397" evidence="1">
    <location>
        <begin position="9"/>
        <end position="42"/>
    </location>
</feature>
<evidence type="ECO:0000313" key="2">
    <source>
        <dbReference type="EMBL" id="EWC60027.1"/>
    </source>
</evidence>
<gene>
    <name evidence="2" type="ORF">UO65_4680</name>
</gene>
<dbReference type="EMBL" id="AYXG01000177">
    <property type="protein sequence ID" value="EWC60027.1"/>
    <property type="molecule type" value="Genomic_DNA"/>
</dbReference>
<dbReference type="STRING" id="909613.UO65_4680"/>
<dbReference type="InterPro" id="IPR007278">
    <property type="entry name" value="DUF397"/>
</dbReference>
<dbReference type="Proteomes" id="UP000019277">
    <property type="component" value="Unassembled WGS sequence"/>
</dbReference>
<evidence type="ECO:0000313" key="3">
    <source>
        <dbReference type="Proteomes" id="UP000019277"/>
    </source>
</evidence>
<dbReference type="AlphaFoldDB" id="W7ITD7"/>
<dbReference type="Pfam" id="PF04149">
    <property type="entry name" value="DUF397"/>
    <property type="match status" value="1"/>
</dbReference>
<accession>W7ITD7</accession>
<protein>
    <recommendedName>
        <fullName evidence="1">DUF397 domain-containing protein</fullName>
    </recommendedName>
</protein>
<name>W7ITD7_9PSEU</name>
<organism evidence="2 3">
    <name type="scientific">Actinokineospora spheciospongiae</name>
    <dbReference type="NCBI Taxonomy" id="909613"/>
    <lineage>
        <taxon>Bacteria</taxon>
        <taxon>Bacillati</taxon>
        <taxon>Actinomycetota</taxon>
        <taxon>Actinomycetes</taxon>
        <taxon>Pseudonocardiales</taxon>
        <taxon>Pseudonocardiaceae</taxon>
        <taxon>Actinokineospora</taxon>
    </lineage>
</organism>
<proteinExistence type="predicted"/>
<evidence type="ECO:0000259" key="1">
    <source>
        <dbReference type="Pfam" id="PF04149"/>
    </source>
</evidence>